<sequence>MSVEDNVIEFEQLMLIYDINEVDECIMIELIGRLRSYIAHVVQLQQYHTLRNIIKLAEKMERHHKVSRWSDKLTSNREATTSASGTARSTTTNPRGVR</sequence>
<feature type="compositionally biased region" description="Low complexity" evidence="1">
    <location>
        <begin position="79"/>
        <end position="92"/>
    </location>
</feature>
<name>A0AAV1SMG0_9ROSI</name>
<comment type="caution">
    <text evidence="2">The sequence shown here is derived from an EMBL/GenBank/DDBJ whole genome shotgun (WGS) entry which is preliminary data.</text>
</comment>
<feature type="non-terminal residue" evidence="2">
    <location>
        <position position="98"/>
    </location>
</feature>
<keyword evidence="3" id="KW-1185">Reference proteome</keyword>
<dbReference type="EMBL" id="CAWUPB010001194">
    <property type="protein sequence ID" value="CAK7352588.1"/>
    <property type="molecule type" value="Genomic_DNA"/>
</dbReference>
<dbReference type="AlphaFoldDB" id="A0AAV1SMG0"/>
<feature type="region of interest" description="Disordered" evidence="1">
    <location>
        <begin position="67"/>
        <end position="98"/>
    </location>
</feature>
<evidence type="ECO:0000313" key="2">
    <source>
        <dbReference type="EMBL" id="CAK7352588.1"/>
    </source>
</evidence>
<gene>
    <name evidence="2" type="ORF">DCAF_LOCUS24299</name>
</gene>
<evidence type="ECO:0000313" key="3">
    <source>
        <dbReference type="Proteomes" id="UP001314170"/>
    </source>
</evidence>
<organism evidence="2 3">
    <name type="scientific">Dovyalis caffra</name>
    <dbReference type="NCBI Taxonomy" id="77055"/>
    <lineage>
        <taxon>Eukaryota</taxon>
        <taxon>Viridiplantae</taxon>
        <taxon>Streptophyta</taxon>
        <taxon>Embryophyta</taxon>
        <taxon>Tracheophyta</taxon>
        <taxon>Spermatophyta</taxon>
        <taxon>Magnoliopsida</taxon>
        <taxon>eudicotyledons</taxon>
        <taxon>Gunneridae</taxon>
        <taxon>Pentapetalae</taxon>
        <taxon>rosids</taxon>
        <taxon>fabids</taxon>
        <taxon>Malpighiales</taxon>
        <taxon>Salicaceae</taxon>
        <taxon>Flacourtieae</taxon>
        <taxon>Dovyalis</taxon>
    </lineage>
</organism>
<accession>A0AAV1SMG0</accession>
<protein>
    <submittedName>
        <fullName evidence="2">Uncharacterized protein</fullName>
    </submittedName>
</protein>
<reference evidence="2 3" key="1">
    <citation type="submission" date="2024-01" db="EMBL/GenBank/DDBJ databases">
        <authorList>
            <person name="Waweru B."/>
        </authorList>
    </citation>
    <scope>NUCLEOTIDE SEQUENCE [LARGE SCALE GENOMIC DNA]</scope>
</reference>
<dbReference type="Proteomes" id="UP001314170">
    <property type="component" value="Unassembled WGS sequence"/>
</dbReference>
<proteinExistence type="predicted"/>
<evidence type="ECO:0000256" key="1">
    <source>
        <dbReference type="SAM" id="MobiDB-lite"/>
    </source>
</evidence>